<accession>A0A518AYD7</accession>
<dbReference type="EMBL" id="CP036279">
    <property type="protein sequence ID" value="QDU59741.1"/>
    <property type="molecule type" value="Genomic_DNA"/>
</dbReference>
<name>A0A518AYD7_9BACT</name>
<evidence type="ECO:0000313" key="3">
    <source>
        <dbReference type="Proteomes" id="UP000317093"/>
    </source>
</evidence>
<feature type="region of interest" description="Disordered" evidence="1">
    <location>
        <begin position="1"/>
        <end position="23"/>
    </location>
</feature>
<dbReference type="AlphaFoldDB" id="A0A518AYD7"/>
<organism evidence="2 3">
    <name type="scientific">Kolteria novifilia</name>
    <dbReference type="NCBI Taxonomy" id="2527975"/>
    <lineage>
        <taxon>Bacteria</taxon>
        <taxon>Pseudomonadati</taxon>
        <taxon>Planctomycetota</taxon>
        <taxon>Planctomycetia</taxon>
        <taxon>Kolteriales</taxon>
        <taxon>Kolteriaceae</taxon>
        <taxon>Kolteria</taxon>
    </lineage>
</organism>
<dbReference type="Proteomes" id="UP000317093">
    <property type="component" value="Chromosome"/>
</dbReference>
<gene>
    <name evidence="2" type="ORF">Pan216_05730</name>
</gene>
<proteinExistence type="predicted"/>
<evidence type="ECO:0000256" key="1">
    <source>
        <dbReference type="SAM" id="MobiDB-lite"/>
    </source>
</evidence>
<dbReference type="KEGG" id="knv:Pan216_05730"/>
<sequence length="44" mass="5345">MRPSARTGHPFQRGFFSRSRGEKLGKSRMNCRLNWRQARIRVRR</sequence>
<keyword evidence="3" id="KW-1185">Reference proteome</keyword>
<protein>
    <submittedName>
        <fullName evidence="2">Uncharacterized protein</fullName>
    </submittedName>
</protein>
<reference evidence="2 3" key="1">
    <citation type="submission" date="2019-02" db="EMBL/GenBank/DDBJ databases">
        <title>Deep-cultivation of Planctomycetes and their phenomic and genomic characterization uncovers novel biology.</title>
        <authorList>
            <person name="Wiegand S."/>
            <person name="Jogler M."/>
            <person name="Boedeker C."/>
            <person name="Pinto D."/>
            <person name="Vollmers J."/>
            <person name="Rivas-Marin E."/>
            <person name="Kohn T."/>
            <person name="Peeters S.H."/>
            <person name="Heuer A."/>
            <person name="Rast P."/>
            <person name="Oberbeckmann S."/>
            <person name="Bunk B."/>
            <person name="Jeske O."/>
            <person name="Meyerdierks A."/>
            <person name="Storesund J.E."/>
            <person name="Kallscheuer N."/>
            <person name="Luecker S."/>
            <person name="Lage O.M."/>
            <person name="Pohl T."/>
            <person name="Merkel B.J."/>
            <person name="Hornburger P."/>
            <person name="Mueller R.-W."/>
            <person name="Bruemmer F."/>
            <person name="Labrenz M."/>
            <person name="Spormann A.M."/>
            <person name="Op den Camp H."/>
            <person name="Overmann J."/>
            <person name="Amann R."/>
            <person name="Jetten M.S.M."/>
            <person name="Mascher T."/>
            <person name="Medema M.H."/>
            <person name="Devos D.P."/>
            <person name="Kaster A.-K."/>
            <person name="Ovreas L."/>
            <person name="Rohde M."/>
            <person name="Galperin M.Y."/>
            <person name="Jogler C."/>
        </authorList>
    </citation>
    <scope>NUCLEOTIDE SEQUENCE [LARGE SCALE GENOMIC DNA]</scope>
    <source>
        <strain evidence="2 3">Pan216</strain>
    </source>
</reference>
<evidence type="ECO:0000313" key="2">
    <source>
        <dbReference type="EMBL" id="QDU59741.1"/>
    </source>
</evidence>